<accession>A0A5B7JNB6</accession>
<evidence type="ECO:0000313" key="3">
    <source>
        <dbReference type="Proteomes" id="UP000324222"/>
    </source>
</evidence>
<dbReference type="OrthoDB" id="27601at2759"/>
<protein>
    <submittedName>
        <fullName evidence="2">Uncharacterized protein</fullName>
    </submittedName>
</protein>
<organism evidence="2 3">
    <name type="scientific">Portunus trituberculatus</name>
    <name type="common">Swimming crab</name>
    <name type="synonym">Neptunus trituberculatus</name>
    <dbReference type="NCBI Taxonomy" id="210409"/>
    <lineage>
        <taxon>Eukaryota</taxon>
        <taxon>Metazoa</taxon>
        <taxon>Ecdysozoa</taxon>
        <taxon>Arthropoda</taxon>
        <taxon>Crustacea</taxon>
        <taxon>Multicrustacea</taxon>
        <taxon>Malacostraca</taxon>
        <taxon>Eumalacostraca</taxon>
        <taxon>Eucarida</taxon>
        <taxon>Decapoda</taxon>
        <taxon>Pleocyemata</taxon>
        <taxon>Brachyura</taxon>
        <taxon>Eubrachyura</taxon>
        <taxon>Portunoidea</taxon>
        <taxon>Portunidae</taxon>
        <taxon>Portuninae</taxon>
        <taxon>Portunus</taxon>
    </lineage>
</organism>
<evidence type="ECO:0000313" key="2">
    <source>
        <dbReference type="EMBL" id="MPC94587.1"/>
    </source>
</evidence>
<proteinExistence type="predicted"/>
<dbReference type="EMBL" id="VSRR010099205">
    <property type="protein sequence ID" value="MPC94587.1"/>
    <property type="molecule type" value="Genomic_DNA"/>
</dbReference>
<feature type="compositionally biased region" description="Basic and acidic residues" evidence="1">
    <location>
        <begin position="58"/>
        <end position="95"/>
    </location>
</feature>
<dbReference type="Gene3D" id="3.20.20.105">
    <property type="entry name" value="Queuine tRNA-ribosyltransferase-like"/>
    <property type="match status" value="1"/>
</dbReference>
<reference evidence="2 3" key="1">
    <citation type="submission" date="2019-05" db="EMBL/GenBank/DDBJ databases">
        <title>Another draft genome of Portunus trituberculatus and its Hox gene families provides insights of decapod evolution.</title>
        <authorList>
            <person name="Jeong J.-H."/>
            <person name="Song I."/>
            <person name="Kim S."/>
            <person name="Choi T."/>
            <person name="Kim D."/>
            <person name="Ryu S."/>
            <person name="Kim W."/>
        </authorList>
    </citation>
    <scope>NUCLEOTIDE SEQUENCE [LARGE SCALE GENOMIC DNA]</scope>
    <source>
        <tissue evidence="2">Muscle</tissue>
    </source>
</reference>
<dbReference type="GO" id="GO:0006400">
    <property type="term" value="P:tRNA modification"/>
    <property type="evidence" value="ECO:0007669"/>
    <property type="project" value="InterPro"/>
</dbReference>
<evidence type="ECO:0000256" key="1">
    <source>
        <dbReference type="SAM" id="MobiDB-lite"/>
    </source>
</evidence>
<feature type="region of interest" description="Disordered" evidence="1">
    <location>
        <begin position="58"/>
        <end position="106"/>
    </location>
</feature>
<comment type="caution">
    <text evidence="2">The sequence shown here is derived from an EMBL/GenBank/DDBJ whole genome shotgun (WGS) entry which is preliminary data.</text>
</comment>
<dbReference type="Proteomes" id="UP000324222">
    <property type="component" value="Unassembled WGS sequence"/>
</dbReference>
<dbReference type="AlphaFoldDB" id="A0A5B7JNB6"/>
<name>A0A5B7JNB6_PORTR</name>
<gene>
    <name evidence="2" type="ORF">E2C01_089762</name>
</gene>
<sequence length="131" mass="15339">MVLSLVELGVDLFDSSFPYLVTQRNGALSFPHYLPREAEDGTSLEHRDKKLKICAKEHCPEEQEGKKQEEKQCQTKEKQLEEAERKEEDGEENHKNNYINDNLKKNNEMQHNTSVYEICLKDKRSVLSSLW</sequence>
<keyword evidence="3" id="KW-1185">Reference proteome</keyword>
<dbReference type="SUPFAM" id="SSF51713">
    <property type="entry name" value="tRNA-guanine transglycosylase"/>
    <property type="match status" value="1"/>
</dbReference>
<dbReference type="InterPro" id="IPR036511">
    <property type="entry name" value="TGT-like_sf"/>
</dbReference>